<dbReference type="PROSITE" id="PS50126">
    <property type="entry name" value="S1"/>
    <property type="match status" value="1"/>
</dbReference>
<organism evidence="10 11">
    <name type="scientific">Sphingomonas albertensis</name>
    <dbReference type="NCBI Taxonomy" id="2762591"/>
    <lineage>
        <taxon>Bacteria</taxon>
        <taxon>Pseudomonadati</taxon>
        <taxon>Pseudomonadota</taxon>
        <taxon>Alphaproteobacteria</taxon>
        <taxon>Sphingomonadales</taxon>
        <taxon>Sphingomonadaceae</taxon>
        <taxon>Sphingomonas</taxon>
    </lineage>
</organism>
<feature type="binding site" evidence="7">
    <location>
        <position position="491"/>
    </location>
    <ligand>
        <name>Mg(2+)</name>
        <dbReference type="ChEBI" id="CHEBI:18420"/>
    </ligand>
</feature>
<dbReference type="PROSITE" id="PS50084">
    <property type="entry name" value="KH_TYPE_1"/>
    <property type="match status" value="1"/>
</dbReference>
<dbReference type="InterPro" id="IPR012340">
    <property type="entry name" value="NA-bd_OB-fold"/>
</dbReference>
<name>A0ABR7APB0_9SPHN</name>
<keyword evidence="4 7" id="KW-0548">Nucleotidyltransferase</keyword>
<dbReference type="Pfam" id="PF03726">
    <property type="entry name" value="PNPase"/>
    <property type="match status" value="1"/>
</dbReference>
<dbReference type="Pfam" id="PF03725">
    <property type="entry name" value="RNase_PH_C"/>
    <property type="match status" value="2"/>
</dbReference>
<keyword evidence="2 7" id="KW-0963">Cytoplasm</keyword>
<dbReference type="Pfam" id="PF00575">
    <property type="entry name" value="S1"/>
    <property type="match status" value="1"/>
</dbReference>
<dbReference type="CDD" id="cd11363">
    <property type="entry name" value="RNase_PH_PNPase_1"/>
    <property type="match status" value="1"/>
</dbReference>
<dbReference type="InterPro" id="IPR001247">
    <property type="entry name" value="ExoRNase_PH_dom1"/>
</dbReference>
<dbReference type="InterPro" id="IPR015847">
    <property type="entry name" value="ExoRNase_PH_dom2"/>
</dbReference>
<comment type="function">
    <text evidence="7">Involved in mRNA degradation. Catalyzes the phosphorolysis of single-stranded polyribonucleotides processively in the 3'- to 5'-direction.</text>
</comment>
<sequence length="816" mass="87039">MFDTKTVSAQWGGKTLTLETGRVARQANGAVLATLGETVVLCAVTAARTVKEGQDFFPLTVHYQEKFSASGRIPGGFFKRERGATEKETLTSRLIDRPIRPLFPEGFYNEINVICQVLSYDGENEPDVLAMVAASAALTISGVPFMGPIGAARVGYVDGAYILNPTLEEAKAGDLDLVVAATGQAVMMVESEAKELSEEIMLGAVQFAHKACREAANLIIDLAEKAAKDPWEMAEQADLSTAKDKLKKLIGKDIAAAYKVTDKSKRSDLLNAARAKGKTAFADASPQDQMAAGKLMKKLEAEIVRGAILKDGTRIDGRTTTQIRPIEAMVHFLPRTHGSALFTRGETQSICTTTLGTRDAEQMIDGLNGLSYENFMLHYNFPPYSVGEVGRFGAPGRREVGHGKLAWRALHPVLPTKEEFPYTIRVLSDITESNGSSSMATVCGGSLSMMDAGVPLKRPVSGIAMGLILEGKNFAVLSDILGDEDHLGDMDFKVAGTSEGITTMQMDIKIAGITEEIMGKALAQAKEGRAHILGEMAKALDHTREELSAHAPRIESFQIDKSKIREVIGTGGKVIREIVAQTGAKVDIDDEGVIKVSSSDPAQIEAAIKWIKGLVEEAEVGKVYDGKVVNLVDFGAFVNFMGGKDGLVHVSEIKNERVEKVSDALTEGQEVKVKVLEIDPRGKVRLSMRVVDQTTGEELEDTRPAREPREGGDRGPRGPRRDGDGGRDAGGNGGGRDGGGRGPRGEGGAGRDGGDRGSRGPRRDGDGGRDAGGNGGGRGPRRDGGGQGGERAPRAERTEGDKAPEFAPAFLTGDRD</sequence>
<dbReference type="SUPFAM" id="SSF50249">
    <property type="entry name" value="Nucleic acid-binding proteins"/>
    <property type="match status" value="1"/>
</dbReference>
<dbReference type="InterPro" id="IPR027408">
    <property type="entry name" value="PNPase/RNase_PH_dom_sf"/>
</dbReference>
<evidence type="ECO:0000259" key="9">
    <source>
        <dbReference type="PROSITE" id="PS50126"/>
    </source>
</evidence>
<dbReference type="CDD" id="cd04472">
    <property type="entry name" value="S1_PNPase"/>
    <property type="match status" value="1"/>
</dbReference>
<dbReference type="HAMAP" id="MF_01595">
    <property type="entry name" value="PNPase"/>
    <property type="match status" value="1"/>
</dbReference>
<evidence type="ECO:0000256" key="4">
    <source>
        <dbReference type="ARBA" id="ARBA00022695"/>
    </source>
</evidence>
<dbReference type="Pfam" id="PF01138">
    <property type="entry name" value="RNase_PH"/>
    <property type="match status" value="2"/>
</dbReference>
<feature type="region of interest" description="Disordered" evidence="8">
    <location>
        <begin position="687"/>
        <end position="816"/>
    </location>
</feature>
<dbReference type="CDD" id="cd11364">
    <property type="entry name" value="RNase_PH_PNPase_2"/>
    <property type="match status" value="1"/>
</dbReference>
<dbReference type="InterPro" id="IPR036612">
    <property type="entry name" value="KH_dom_type_1_sf"/>
</dbReference>
<dbReference type="InterPro" id="IPR015848">
    <property type="entry name" value="PNPase_PH_RNA-bd_bac/org-type"/>
</dbReference>
<feature type="compositionally biased region" description="Basic and acidic residues" evidence="8">
    <location>
        <begin position="791"/>
        <end position="804"/>
    </location>
</feature>
<feature type="binding site" evidence="7">
    <location>
        <position position="485"/>
    </location>
    <ligand>
        <name>Mg(2+)</name>
        <dbReference type="ChEBI" id="CHEBI:18420"/>
    </ligand>
</feature>
<dbReference type="SUPFAM" id="SSF55666">
    <property type="entry name" value="Ribonuclease PH domain 2-like"/>
    <property type="match status" value="2"/>
</dbReference>
<dbReference type="NCBIfam" id="NF008805">
    <property type="entry name" value="PRK11824.1"/>
    <property type="match status" value="1"/>
</dbReference>
<comment type="caution">
    <text evidence="10">The sequence shown here is derived from an EMBL/GenBank/DDBJ whole genome shotgun (WGS) entry which is preliminary data.</text>
</comment>
<dbReference type="InterPro" id="IPR012162">
    <property type="entry name" value="PNPase"/>
</dbReference>
<evidence type="ECO:0000256" key="5">
    <source>
        <dbReference type="ARBA" id="ARBA00022842"/>
    </source>
</evidence>
<dbReference type="PANTHER" id="PTHR11252:SF0">
    <property type="entry name" value="POLYRIBONUCLEOTIDE NUCLEOTIDYLTRANSFERASE 1, MITOCHONDRIAL"/>
    <property type="match status" value="1"/>
</dbReference>
<accession>A0ABR7APB0</accession>
<evidence type="ECO:0000256" key="1">
    <source>
        <dbReference type="ARBA" id="ARBA00007404"/>
    </source>
</evidence>
<feature type="compositionally biased region" description="Basic and acidic residues" evidence="8">
    <location>
        <begin position="752"/>
        <end position="769"/>
    </location>
</feature>
<dbReference type="NCBIfam" id="TIGR03591">
    <property type="entry name" value="polynuc_phos"/>
    <property type="match status" value="1"/>
</dbReference>
<evidence type="ECO:0000256" key="7">
    <source>
        <dbReference type="HAMAP-Rule" id="MF_01595"/>
    </source>
</evidence>
<feature type="domain" description="S1 motif" evidence="9">
    <location>
        <begin position="621"/>
        <end position="689"/>
    </location>
</feature>
<dbReference type="Proteomes" id="UP000597613">
    <property type="component" value="Unassembled WGS sequence"/>
</dbReference>
<comment type="subcellular location">
    <subcellularLocation>
        <location evidence="7">Cytoplasm</location>
    </subcellularLocation>
</comment>
<dbReference type="SUPFAM" id="SSF54791">
    <property type="entry name" value="Eukaryotic type KH-domain (KH-domain type I)"/>
    <property type="match status" value="1"/>
</dbReference>
<proteinExistence type="inferred from homology"/>
<dbReference type="InterPro" id="IPR036345">
    <property type="entry name" value="ExoRNase_PH_dom2_sf"/>
</dbReference>
<dbReference type="SUPFAM" id="SSF54211">
    <property type="entry name" value="Ribosomal protein S5 domain 2-like"/>
    <property type="match status" value="2"/>
</dbReference>
<dbReference type="Gene3D" id="2.40.50.140">
    <property type="entry name" value="Nucleic acid-binding proteins"/>
    <property type="match status" value="1"/>
</dbReference>
<dbReference type="RefSeq" id="WP_187503990.1">
    <property type="nucleotide sequence ID" value="NZ_CP162536.1"/>
</dbReference>
<feature type="compositionally biased region" description="Basic and acidic residues" evidence="8">
    <location>
        <begin position="701"/>
        <end position="727"/>
    </location>
</feature>
<dbReference type="InterPro" id="IPR004087">
    <property type="entry name" value="KH_dom"/>
</dbReference>
<evidence type="ECO:0000313" key="10">
    <source>
        <dbReference type="EMBL" id="MBC3942284.1"/>
    </source>
</evidence>
<evidence type="ECO:0000256" key="3">
    <source>
        <dbReference type="ARBA" id="ARBA00022679"/>
    </source>
</evidence>
<dbReference type="InterPro" id="IPR020568">
    <property type="entry name" value="Ribosomal_Su5_D2-typ_SF"/>
</dbReference>
<dbReference type="PANTHER" id="PTHR11252">
    <property type="entry name" value="POLYRIBONUCLEOTIDE NUCLEOTIDYLTRANSFERASE"/>
    <property type="match status" value="1"/>
</dbReference>
<dbReference type="Gene3D" id="3.30.230.70">
    <property type="entry name" value="GHMP Kinase, N-terminal domain"/>
    <property type="match status" value="2"/>
</dbReference>
<dbReference type="CDD" id="cd02393">
    <property type="entry name" value="KH-I_PNPase"/>
    <property type="match status" value="1"/>
</dbReference>
<dbReference type="EC" id="2.7.7.8" evidence="7"/>
<dbReference type="SMART" id="SM00322">
    <property type="entry name" value="KH"/>
    <property type="match status" value="1"/>
</dbReference>
<dbReference type="SMART" id="SM00316">
    <property type="entry name" value="S1"/>
    <property type="match status" value="1"/>
</dbReference>
<keyword evidence="5 7" id="KW-0460">Magnesium</keyword>
<comment type="catalytic activity">
    <reaction evidence="7">
        <text>RNA(n+1) + phosphate = RNA(n) + a ribonucleoside 5'-diphosphate</text>
        <dbReference type="Rhea" id="RHEA:22096"/>
        <dbReference type="Rhea" id="RHEA-COMP:14527"/>
        <dbReference type="Rhea" id="RHEA-COMP:17342"/>
        <dbReference type="ChEBI" id="CHEBI:43474"/>
        <dbReference type="ChEBI" id="CHEBI:57930"/>
        <dbReference type="ChEBI" id="CHEBI:140395"/>
        <dbReference type="EC" id="2.7.7.8"/>
    </reaction>
</comment>
<keyword evidence="6 7" id="KW-0694">RNA-binding</keyword>
<dbReference type="Pfam" id="PF00013">
    <property type="entry name" value="KH_1"/>
    <property type="match status" value="1"/>
</dbReference>
<dbReference type="GO" id="GO:0004654">
    <property type="term" value="F:polyribonucleotide nucleotidyltransferase activity"/>
    <property type="evidence" value="ECO:0007669"/>
    <property type="project" value="UniProtKB-EC"/>
</dbReference>
<evidence type="ECO:0000256" key="8">
    <source>
        <dbReference type="SAM" id="MobiDB-lite"/>
    </source>
</evidence>
<evidence type="ECO:0000313" key="11">
    <source>
        <dbReference type="Proteomes" id="UP000597613"/>
    </source>
</evidence>
<dbReference type="SUPFAM" id="SSF46915">
    <property type="entry name" value="Polynucleotide phosphorylase/guanosine pentaphosphate synthase (PNPase/GPSI), domain 3"/>
    <property type="match status" value="1"/>
</dbReference>
<protein>
    <recommendedName>
        <fullName evidence="7">Polyribonucleotide nucleotidyltransferase</fullName>
        <ecNumber evidence="7">2.7.7.8</ecNumber>
    </recommendedName>
    <alternativeName>
        <fullName evidence="7">Polynucleotide phosphorylase</fullName>
        <shortName evidence="7">PNPase</shortName>
    </alternativeName>
</protein>
<dbReference type="InterPro" id="IPR004088">
    <property type="entry name" value="KH_dom_type_1"/>
</dbReference>
<dbReference type="InterPro" id="IPR003029">
    <property type="entry name" value="S1_domain"/>
</dbReference>
<dbReference type="Gene3D" id="3.30.1370.10">
    <property type="entry name" value="K Homology domain, type 1"/>
    <property type="match status" value="1"/>
</dbReference>
<feature type="compositionally biased region" description="Gly residues" evidence="8">
    <location>
        <begin position="728"/>
        <end position="751"/>
    </location>
</feature>
<gene>
    <name evidence="7 10" type="primary">pnp</name>
    <name evidence="10" type="ORF">H8S47_11425</name>
</gene>
<dbReference type="EMBL" id="JACONT010000023">
    <property type="protein sequence ID" value="MBC3942284.1"/>
    <property type="molecule type" value="Genomic_DNA"/>
</dbReference>
<reference evidence="10 11" key="1">
    <citation type="submission" date="2020-08" db="EMBL/GenBank/DDBJ databases">
        <title>Putative novel bacterial strains isolated from necrotic wheat leaf tissues caused by Xanthomonas translucens.</title>
        <authorList>
            <person name="Tambong J.T."/>
        </authorList>
    </citation>
    <scope>NUCLEOTIDE SEQUENCE [LARGE SCALE GENOMIC DNA]</scope>
    <source>
        <strain evidence="11">DOAB 1063</strain>
    </source>
</reference>
<evidence type="ECO:0000256" key="2">
    <source>
        <dbReference type="ARBA" id="ARBA00022490"/>
    </source>
</evidence>
<comment type="cofactor">
    <cofactor evidence="7">
        <name>Mg(2+)</name>
        <dbReference type="ChEBI" id="CHEBI:18420"/>
    </cofactor>
</comment>
<dbReference type="InterPro" id="IPR036456">
    <property type="entry name" value="PNPase_PH_RNA-bd_sf"/>
</dbReference>
<keyword evidence="11" id="KW-1185">Reference proteome</keyword>
<keyword evidence="7" id="KW-0479">Metal-binding</keyword>
<evidence type="ECO:0000256" key="6">
    <source>
        <dbReference type="ARBA" id="ARBA00022884"/>
    </source>
</evidence>
<comment type="similarity">
    <text evidence="1 7">Belongs to the polyribonucleotide nucleotidyltransferase family.</text>
</comment>
<keyword evidence="3 7" id="KW-0808">Transferase</keyword>